<keyword evidence="3" id="KW-1185">Reference proteome</keyword>
<feature type="region of interest" description="Disordered" evidence="1">
    <location>
        <begin position="81"/>
        <end position="104"/>
    </location>
</feature>
<protein>
    <submittedName>
        <fullName evidence="2">Uncharacterized protein</fullName>
    </submittedName>
</protein>
<evidence type="ECO:0000313" key="2">
    <source>
        <dbReference type="EMBL" id="KZT32507.1"/>
    </source>
</evidence>
<dbReference type="EMBL" id="KV428325">
    <property type="protein sequence ID" value="KZT32507.1"/>
    <property type="molecule type" value="Genomic_DNA"/>
</dbReference>
<dbReference type="Proteomes" id="UP000076798">
    <property type="component" value="Unassembled WGS sequence"/>
</dbReference>
<reference evidence="2 3" key="1">
    <citation type="journal article" date="2016" name="Mol. Biol. Evol.">
        <title>Comparative Genomics of Early-Diverging Mushroom-Forming Fungi Provides Insights into the Origins of Lignocellulose Decay Capabilities.</title>
        <authorList>
            <person name="Nagy L.G."/>
            <person name="Riley R."/>
            <person name="Tritt A."/>
            <person name="Adam C."/>
            <person name="Daum C."/>
            <person name="Floudas D."/>
            <person name="Sun H."/>
            <person name="Yadav J.S."/>
            <person name="Pangilinan J."/>
            <person name="Larsson K.H."/>
            <person name="Matsuura K."/>
            <person name="Barry K."/>
            <person name="Labutti K."/>
            <person name="Kuo R."/>
            <person name="Ohm R.A."/>
            <person name="Bhattacharya S.S."/>
            <person name="Shirouzu T."/>
            <person name="Yoshinaga Y."/>
            <person name="Martin F.M."/>
            <person name="Grigoriev I.V."/>
            <person name="Hibbett D.S."/>
        </authorList>
    </citation>
    <scope>NUCLEOTIDE SEQUENCE [LARGE SCALE GENOMIC DNA]</scope>
    <source>
        <strain evidence="2 3">HHB10207 ss-3</strain>
    </source>
</reference>
<feature type="compositionally biased region" description="Low complexity" evidence="1">
    <location>
        <begin position="89"/>
        <end position="104"/>
    </location>
</feature>
<gene>
    <name evidence="2" type="ORF">SISSUDRAFT_534588</name>
</gene>
<sequence length="122" mass="13126">MTRGLVGVKDGEESFAACVQVINSSVSVLGPAVYTPEMSFSRSPFLFTVICATTSRFMPHHHRLIEHSCLIPRSPTSMSATAKKLTWGSSTSPSSPSATHSTSQTLLVKAQLNSLKPYVIKS</sequence>
<dbReference type="AlphaFoldDB" id="A0A165XSV4"/>
<name>A0A165XSV4_9AGAM</name>
<evidence type="ECO:0000313" key="3">
    <source>
        <dbReference type="Proteomes" id="UP000076798"/>
    </source>
</evidence>
<evidence type="ECO:0000256" key="1">
    <source>
        <dbReference type="SAM" id="MobiDB-lite"/>
    </source>
</evidence>
<accession>A0A165XSV4</accession>
<proteinExistence type="predicted"/>
<organism evidence="2 3">
    <name type="scientific">Sistotremastrum suecicum HHB10207 ss-3</name>
    <dbReference type="NCBI Taxonomy" id="1314776"/>
    <lineage>
        <taxon>Eukaryota</taxon>
        <taxon>Fungi</taxon>
        <taxon>Dikarya</taxon>
        <taxon>Basidiomycota</taxon>
        <taxon>Agaricomycotina</taxon>
        <taxon>Agaricomycetes</taxon>
        <taxon>Sistotremastrales</taxon>
        <taxon>Sistotremastraceae</taxon>
        <taxon>Sistotremastrum</taxon>
    </lineage>
</organism>